<feature type="transmembrane region" description="Helical" evidence="1">
    <location>
        <begin position="918"/>
        <end position="939"/>
    </location>
</feature>
<feature type="transmembrane region" description="Helical" evidence="1">
    <location>
        <begin position="356"/>
        <end position="376"/>
    </location>
</feature>
<dbReference type="InterPro" id="IPR027463">
    <property type="entry name" value="AcrB_DN_DC_subdom"/>
</dbReference>
<dbReference type="SUPFAM" id="SSF82866">
    <property type="entry name" value="Multidrug efflux transporter AcrB transmembrane domain"/>
    <property type="match status" value="2"/>
</dbReference>
<dbReference type="Gene3D" id="3.30.70.1440">
    <property type="entry name" value="Multidrug efflux transporter AcrB pore domain"/>
    <property type="match status" value="1"/>
</dbReference>
<feature type="transmembrane region" description="Helical" evidence="1">
    <location>
        <begin position="884"/>
        <end position="906"/>
    </location>
</feature>
<dbReference type="RefSeq" id="WP_341876332.1">
    <property type="nucleotide sequence ID" value="NZ_CP121687.1"/>
</dbReference>
<dbReference type="Pfam" id="PF00873">
    <property type="entry name" value="ACR_tran"/>
    <property type="match status" value="1"/>
</dbReference>
<dbReference type="Gene3D" id="3.30.2090.10">
    <property type="entry name" value="Multidrug efflux transporter AcrB TolC docking domain, DN and DC subdomains"/>
    <property type="match status" value="2"/>
</dbReference>
<feature type="transmembrane region" description="Helical" evidence="1">
    <location>
        <begin position="382"/>
        <end position="406"/>
    </location>
</feature>
<proteinExistence type="predicted"/>
<evidence type="ECO:0000313" key="2">
    <source>
        <dbReference type="EMBL" id="WZL69335.1"/>
    </source>
</evidence>
<organism evidence="2 3">
    <name type="scientific">Defluviitalea saccharophila</name>
    <dbReference type="NCBI Taxonomy" id="879970"/>
    <lineage>
        <taxon>Bacteria</taxon>
        <taxon>Bacillati</taxon>
        <taxon>Bacillota</taxon>
        <taxon>Clostridia</taxon>
        <taxon>Lachnospirales</taxon>
        <taxon>Defluviitaleaceae</taxon>
        <taxon>Defluviitalea</taxon>
    </lineage>
</organism>
<accession>A0ABZ2Y2C0</accession>
<dbReference type="PANTHER" id="PTHR32063">
    <property type="match status" value="1"/>
</dbReference>
<feature type="transmembrane region" description="Helical" evidence="1">
    <location>
        <begin position="12"/>
        <end position="34"/>
    </location>
</feature>
<dbReference type="PANTHER" id="PTHR32063:SF0">
    <property type="entry name" value="SWARMING MOTILITY PROTEIN SWRC"/>
    <property type="match status" value="1"/>
</dbReference>
<dbReference type="Gene3D" id="1.20.1640.10">
    <property type="entry name" value="Multidrug efflux transporter AcrB transmembrane domain"/>
    <property type="match status" value="2"/>
</dbReference>
<keyword evidence="3" id="KW-1185">Reference proteome</keyword>
<feature type="transmembrane region" description="Helical" evidence="1">
    <location>
        <begin position="960"/>
        <end position="979"/>
    </location>
</feature>
<feature type="transmembrane region" description="Helical" evidence="1">
    <location>
        <begin position="330"/>
        <end position="349"/>
    </location>
</feature>
<keyword evidence="1" id="KW-1133">Transmembrane helix</keyword>
<keyword evidence="1" id="KW-0812">Transmembrane</keyword>
<feature type="transmembrane region" description="Helical" evidence="1">
    <location>
        <begin position="459"/>
        <end position="480"/>
    </location>
</feature>
<reference evidence="2 3" key="1">
    <citation type="submission" date="2023-03" db="EMBL/GenBank/DDBJ databases">
        <title>Novel Species.</title>
        <authorList>
            <person name="Ma S."/>
        </authorList>
    </citation>
    <scope>NUCLEOTIDE SEQUENCE [LARGE SCALE GENOMIC DNA]</scope>
    <source>
        <strain evidence="2 3">LIND6LT2</strain>
    </source>
</reference>
<dbReference type="Gene3D" id="3.30.70.1320">
    <property type="entry name" value="Multidrug efflux transporter AcrB pore domain like"/>
    <property type="match status" value="1"/>
</dbReference>
<sequence length="1038" mass="112236">MKLSKVSIQRPVTTVMVVFIVILLGIVSIGRLPVDLLPSFELPYALVMTSYNGAGPQEIESLITKPLESMVGTVSNLKNITSTSSNGSSMIFVEFNDGTDMDVAMLNMREKIDMIKDFLPEDAEDPLVMALDPNMMPVMEIGVSGNEDLVKLKQIVDDEITGKIERIEGVASVSVTGGKAKEIRITLLPDKLKGYNIVPSTVAQSIAAENLNLPAGEVKQGTSTLTLRAVGEFNSIEEIRNLPITTPGGVIYLRDIAEVEEVFKEMTSYAYINGQSSISLSIQKQSTANTVQVSKQINKVLDQLRTELKDIEITTIYDSAEFINSSIGNVASTAILGGILAVFILFIFLRNIRSTFIVGTAIPVSIITTFALMYFSGLTLNMVSLGGLALGVGMLVDNAIVVLENIYRHREKGASRIDAADEGTTEVGMAVLASTLTTIAVFLPIVFVEGIAAKMFKEMALTVTYSLTASLVVAVTLVPMMASKILKVEKVDEIKRRKITTKIFDKWSAVLDKVDKGYRRVLHWTIHHRVKAALITIGVFIGTLLIPAFGLVGMEFFPASDEGSFSISITLPKGTVIEETFEVVEQVQARLESIEEIQEVFVNIGGGGSMISTGTSSNRATLTVNIGSVKERKRSVDEIADEVRNLVSDIPGAEFSVTGSSSMMMGGGGSPISIQIAGDDLEQLELIANDVVSLVESVEGTREVTSSIEDGIPEAQITINRNKASLYGLNMATISNTLKTAVQGSVTTKYKVDGTEIDVRMVYDTSKSEYLKDIRNIAITSPMGVNVPLSEVADISISQSPTSIARDNQKRVVTVNSSLFGVDMNTAKTAIEQKLQSYPMPEGYSYEFAGEVEEMMESFASLGLALLLAILLVYMVLAAQFESFLHPFTIMFSVPLALTGAILALFVTGRTLSMPSFIGLIMLVGIVVNNAIVLIDYIIQLRQRGYNRTEAILEAGPTRLRPILMTTLTTVLGMIPMALGIGEGGETMAPLATAVIGGLSLSTVLTLVVIPLNYTLFDDISVKLRGKRKKNKTQQITI</sequence>
<dbReference type="PRINTS" id="PR00702">
    <property type="entry name" value="ACRIFLAVINRP"/>
</dbReference>
<evidence type="ECO:0000256" key="1">
    <source>
        <dbReference type="SAM" id="Phobius"/>
    </source>
</evidence>
<dbReference type="SUPFAM" id="SSF82693">
    <property type="entry name" value="Multidrug efflux transporter AcrB pore domain, PN1, PN2, PC1 and PC2 subdomains"/>
    <property type="match status" value="3"/>
</dbReference>
<gene>
    <name evidence="2" type="ORF">QBE51_11095</name>
</gene>
<keyword evidence="1" id="KW-0472">Membrane</keyword>
<dbReference type="Proteomes" id="UP001486565">
    <property type="component" value="Chromosome"/>
</dbReference>
<dbReference type="Gene3D" id="3.30.70.1430">
    <property type="entry name" value="Multidrug efflux transporter AcrB pore domain"/>
    <property type="match status" value="2"/>
</dbReference>
<feature type="transmembrane region" description="Helical" evidence="1">
    <location>
        <begin position="427"/>
        <end position="447"/>
    </location>
</feature>
<evidence type="ECO:0000313" key="3">
    <source>
        <dbReference type="Proteomes" id="UP001486565"/>
    </source>
</evidence>
<name>A0ABZ2Y2C0_9FIRM</name>
<feature type="transmembrane region" description="Helical" evidence="1">
    <location>
        <begin position="991"/>
        <end position="1017"/>
    </location>
</feature>
<feature type="transmembrane region" description="Helical" evidence="1">
    <location>
        <begin position="859"/>
        <end position="877"/>
    </location>
</feature>
<protein>
    <submittedName>
        <fullName evidence="2">Efflux RND transporter permease subunit</fullName>
    </submittedName>
</protein>
<feature type="transmembrane region" description="Helical" evidence="1">
    <location>
        <begin position="532"/>
        <end position="554"/>
    </location>
</feature>
<dbReference type="EMBL" id="CP121687">
    <property type="protein sequence ID" value="WZL69335.1"/>
    <property type="molecule type" value="Genomic_DNA"/>
</dbReference>
<dbReference type="InterPro" id="IPR001036">
    <property type="entry name" value="Acrflvin-R"/>
</dbReference>
<dbReference type="SUPFAM" id="SSF82714">
    <property type="entry name" value="Multidrug efflux transporter AcrB TolC docking domain, DN and DC subdomains"/>
    <property type="match status" value="2"/>
</dbReference>